<dbReference type="Gene3D" id="3.40.720.10">
    <property type="entry name" value="Alkaline Phosphatase, subunit A"/>
    <property type="match status" value="1"/>
</dbReference>
<evidence type="ECO:0000313" key="3">
    <source>
        <dbReference type="Proteomes" id="UP000826146"/>
    </source>
</evidence>
<sequence length="84" mass="9864">MPNASLDEWLIKAFNERAKSQLTSKNFLLFHLFGSHYTYASRFPKDFAKFTPKDIPYQGLHVKNEKDKQVVADYVDSLYYTDHS</sequence>
<dbReference type="InterPro" id="IPR000917">
    <property type="entry name" value="Sulfatase_N"/>
</dbReference>
<feature type="domain" description="Sulfatase N-terminal" evidence="1">
    <location>
        <begin position="6"/>
        <end position="83"/>
    </location>
</feature>
<dbReference type="Proteomes" id="UP000826146">
    <property type="component" value="Chromosome"/>
</dbReference>
<proteinExistence type="predicted"/>
<dbReference type="InterPro" id="IPR040423">
    <property type="entry name" value="PEA_transferase"/>
</dbReference>
<keyword evidence="3" id="KW-1185">Reference proteome</keyword>
<dbReference type="PANTHER" id="PTHR30443:SF0">
    <property type="entry name" value="PHOSPHOETHANOLAMINE TRANSFERASE EPTA"/>
    <property type="match status" value="1"/>
</dbReference>
<evidence type="ECO:0000313" key="2">
    <source>
        <dbReference type="EMBL" id="BCZ19630.1"/>
    </source>
</evidence>
<dbReference type="PANTHER" id="PTHR30443">
    <property type="entry name" value="INNER MEMBRANE PROTEIN"/>
    <property type="match status" value="1"/>
</dbReference>
<protein>
    <recommendedName>
        <fullName evidence="1">Sulfatase N-terminal domain-containing protein</fullName>
    </recommendedName>
</protein>
<organism evidence="2 3">
    <name type="scientific">Helicobacter gastrofelis</name>
    <dbReference type="NCBI Taxonomy" id="2849642"/>
    <lineage>
        <taxon>Bacteria</taxon>
        <taxon>Pseudomonadati</taxon>
        <taxon>Campylobacterota</taxon>
        <taxon>Epsilonproteobacteria</taxon>
        <taxon>Campylobacterales</taxon>
        <taxon>Helicobacteraceae</taxon>
        <taxon>Helicobacter</taxon>
    </lineage>
</organism>
<reference evidence="2 3" key="1">
    <citation type="submission" date="2021-07" db="EMBL/GenBank/DDBJ databases">
        <title>Novel Helicobacter sp. Isolated from a cat.</title>
        <authorList>
            <person name="Rimbara E."/>
            <person name="Suzuki M."/>
        </authorList>
    </citation>
    <scope>NUCLEOTIDE SEQUENCE [LARGE SCALE GENOMIC DNA]</scope>
    <source>
        <strain evidence="3">NHP19-012</strain>
    </source>
</reference>
<evidence type="ECO:0000259" key="1">
    <source>
        <dbReference type="Pfam" id="PF00884"/>
    </source>
</evidence>
<accession>A0ABN6ID74</accession>
<dbReference type="InterPro" id="IPR017850">
    <property type="entry name" value="Alkaline_phosphatase_core_sf"/>
</dbReference>
<dbReference type="EMBL" id="AP024819">
    <property type="protein sequence ID" value="BCZ19630.1"/>
    <property type="molecule type" value="Genomic_DNA"/>
</dbReference>
<name>A0ABN6ID74_9HELI</name>
<gene>
    <name evidence="2" type="ORF">NHP190012_12720</name>
</gene>
<dbReference type="Pfam" id="PF00884">
    <property type="entry name" value="Sulfatase"/>
    <property type="match status" value="1"/>
</dbReference>